<dbReference type="SFLD" id="SFLDF00002">
    <property type="entry name" value="enolase"/>
    <property type="match status" value="1"/>
</dbReference>
<evidence type="ECO:0000256" key="5">
    <source>
        <dbReference type="ARBA" id="ARBA00022490"/>
    </source>
</evidence>
<feature type="binding site" evidence="12">
    <location>
        <position position="370"/>
    </location>
    <ligand>
        <name>(2R)-2-phosphoglycerate</name>
        <dbReference type="ChEBI" id="CHEBI:58289"/>
    </ligand>
</feature>
<dbReference type="UniPathway" id="UPA00109">
    <property type="reaction ID" value="UER00187"/>
</dbReference>
<dbReference type="InterPro" id="IPR000941">
    <property type="entry name" value="Enolase"/>
</dbReference>
<dbReference type="OrthoDB" id="9804716at2"/>
<evidence type="ECO:0000313" key="18">
    <source>
        <dbReference type="EMBL" id="SDG42504.1"/>
    </source>
</evidence>
<dbReference type="InterPro" id="IPR036849">
    <property type="entry name" value="Enolase-like_C_sf"/>
</dbReference>
<dbReference type="GO" id="GO:0005576">
    <property type="term" value="C:extracellular region"/>
    <property type="evidence" value="ECO:0007669"/>
    <property type="project" value="UniProtKB-SubCell"/>
</dbReference>
<dbReference type="PRINTS" id="PR00148">
    <property type="entry name" value="ENOLASE"/>
</dbReference>
<feature type="domain" description="Enolase C-terminal TIM barrel" evidence="16">
    <location>
        <begin position="138"/>
        <end position="428"/>
    </location>
</feature>
<comment type="cofactor">
    <cofactor evidence="12">
        <name>Mg(2+)</name>
        <dbReference type="ChEBI" id="CHEBI:18420"/>
    </cofactor>
    <text evidence="12">Binds a second Mg(2+) ion via substrate during catalysis.</text>
</comment>
<evidence type="ECO:0000256" key="7">
    <source>
        <dbReference type="ARBA" id="ARBA00022723"/>
    </source>
</evidence>
<dbReference type="GO" id="GO:0004634">
    <property type="term" value="F:phosphopyruvate hydratase activity"/>
    <property type="evidence" value="ECO:0007669"/>
    <property type="project" value="UniProtKB-UniRule"/>
</dbReference>
<evidence type="ECO:0000259" key="16">
    <source>
        <dbReference type="SMART" id="SM01192"/>
    </source>
</evidence>
<reference evidence="18 19" key="1">
    <citation type="submission" date="2016-10" db="EMBL/GenBank/DDBJ databases">
        <authorList>
            <person name="de Groot N.N."/>
        </authorList>
    </citation>
    <scope>NUCLEOTIDE SEQUENCE [LARGE SCALE GENOMIC DNA]</scope>
    <source>
        <strain evidence="18 19">DSM 19803</strain>
    </source>
</reference>
<dbReference type="SMART" id="SM01192">
    <property type="entry name" value="Enolase_C"/>
    <property type="match status" value="1"/>
</dbReference>
<evidence type="ECO:0000256" key="14">
    <source>
        <dbReference type="PIRSR" id="PIRSR001400-2"/>
    </source>
</evidence>
<evidence type="ECO:0000256" key="8">
    <source>
        <dbReference type="ARBA" id="ARBA00022842"/>
    </source>
</evidence>
<evidence type="ECO:0000256" key="10">
    <source>
        <dbReference type="ARBA" id="ARBA00023239"/>
    </source>
</evidence>
<keyword evidence="19" id="KW-1185">Reference proteome</keyword>
<feature type="binding site" evidence="12 15">
    <location>
        <position position="288"/>
    </location>
    <ligand>
        <name>Mg(2+)</name>
        <dbReference type="ChEBI" id="CHEBI:18420"/>
    </ligand>
</feature>
<feature type="active site" description="Proton acceptor" evidence="12 13">
    <location>
        <position position="340"/>
    </location>
</feature>
<feature type="domain" description="Enolase N-terminal" evidence="17">
    <location>
        <begin position="4"/>
        <end position="133"/>
    </location>
</feature>
<accession>A0A1G7U515</accession>
<dbReference type="GO" id="GO:0000287">
    <property type="term" value="F:magnesium ion binding"/>
    <property type="evidence" value="ECO:0007669"/>
    <property type="project" value="UniProtKB-UniRule"/>
</dbReference>
<evidence type="ECO:0000256" key="11">
    <source>
        <dbReference type="ARBA" id="ARBA00045763"/>
    </source>
</evidence>
<dbReference type="RefSeq" id="WP_093364591.1">
    <property type="nucleotide sequence ID" value="NZ_FNCW01000001.1"/>
</dbReference>
<dbReference type="PANTHER" id="PTHR11902">
    <property type="entry name" value="ENOLASE"/>
    <property type="match status" value="1"/>
</dbReference>
<dbReference type="FunFam" id="3.30.390.10:FF:000001">
    <property type="entry name" value="Enolase"/>
    <property type="match status" value="1"/>
</dbReference>
<evidence type="ECO:0000256" key="4">
    <source>
        <dbReference type="ARBA" id="ARBA00017068"/>
    </source>
</evidence>
<evidence type="ECO:0000256" key="3">
    <source>
        <dbReference type="ARBA" id="ARBA00012058"/>
    </source>
</evidence>
<sequence length="430" mass="46500">MSAILDIHARQIFDSRGNPALEVDVVTETGTLGRFAVPSGASTGVHEAVELRDGGKDYMGKGVSKAIENVNTTIADNLLGISVFEQSEIDQIMIDLDGTENKSKLGANAILGVSLAAAKAAANELSLPLYRYIGGVSTNTLPVPMMNIINGGSHSDAPIAFQEFMVMPVKAENFTHALKMGTEIFHHLKKVLKDRNLSTAVGDEGGFAPKLDGTEDALDSIKLAVENAGYKFGDEVMIALDCAAAEFYEDGKYNYKKFEGDAAKTMSSEEQASYLAELSEKYPIISIEDGMDEDDWEGWKILTEKIGDKVQLVGDDLFVTNVKRLQKGITNNIANSILIKVNQIGTLTETIAAVNLAHNAGYTSVMSHRSGETEDNTIADLAVALSTGQIKTGSASRSDRMAKYNQLLRIEEELGDNAYFPKLKAFKIKK</sequence>
<feature type="binding site" evidence="12">
    <location>
        <position position="391"/>
    </location>
    <ligand>
        <name>(2R)-2-phosphoglycerate</name>
        <dbReference type="ChEBI" id="CHEBI:58289"/>
    </ligand>
</feature>
<dbReference type="SUPFAM" id="SSF54826">
    <property type="entry name" value="Enolase N-terminal domain-like"/>
    <property type="match status" value="1"/>
</dbReference>
<dbReference type="NCBIfam" id="TIGR01060">
    <property type="entry name" value="eno"/>
    <property type="match status" value="1"/>
</dbReference>
<evidence type="ECO:0000256" key="9">
    <source>
        <dbReference type="ARBA" id="ARBA00023152"/>
    </source>
</evidence>
<evidence type="ECO:0000256" key="15">
    <source>
        <dbReference type="PIRSR" id="PIRSR001400-3"/>
    </source>
</evidence>
<dbReference type="HAMAP" id="MF_00318">
    <property type="entry name" value="Enolase"/>
    <property type="match status" value="1"/>
</dbReference>
<keyword evidence="8 12" id="KW-0460">Magnesium</keyword>
<feature type="binding site" evidence="12">
    <location>
        <position position="340"/>
    </location>
    <ligand>
        <name>(2R)-2-phosphoglycerate</name>
        <dbReference type="ChEBI" id="CHEBI:58289"/>
    </ligand>
</feature>
<feature type="binding site" evidence="14">
    <location>
        <position position="154"/>
    </location>
    <ligand>
        <name>substrate</name>
    </ligand>
</feature>
<comment type="similarity">
    <text evidence="2 12">Belongs to the enolase family.</text>
</comment>
<dbReference type="AlphaFoldDB" id="A0A1G7U515"/>
<dbReference type="PROSITE" id="PS00164">
    <property type="entry name" value="ENOLASE"/>
    <property type="match status" value="1"/>
</dbReference>
<keyword evidence="9 12" id="KW-0324">Glycolysis</keyword>
<dbReference type="SFLD" id="SFLDS00001">
    <property type="entry name" value="Enolase"/>
    <property type="match status" value="1"/>
</dbReference>
<organism evidence="18 19">
    <name type="scientific">Psychroflexus sediminis</name>
    <dbReference type="NCBI Taxonomy" id="470826"/>
    <lineage>
        <taxon>Bacteria</taxon>
        <taxon>Pseudomonadati</taxon>
        <taxon>Bacteroidota</taxon>
        <taxon>Flavobacteriia</taxon>
        <taxon>Flavobacteriales</taxon>
        <taxon>Flavobacteriaceae</taxon>
        <taxon>Psychroflexus</taxon>
    </lineage>
</organism>
<feature type="binding site" evidence="14">
    <location>
        <position position="391"/>
    </location>
    <ligand>
        <name>substrate</name>
    </ligand>
</feature>
<comment type="subcellular location">
    <subcellularLocation>
        <location evidence="12">Cytoplasm</location>
    </subcellularLocation>
    <subcellularLocation>
        <location evidence="12">Secreted</location>
    </subcellularLocation>
    <subcellularLocation>
        <location evidence="12">Cell surface</location>
    </subcellularLocation>
    <text evidence="12">Fractions of enolase are present in both the cytoplasm and on the cell surface.</text>
</comment>
<evidence type="ECO:0000256" key="1">
    <source>
        <dbReference type="ARBA" id="ARBA00005031"/>
    </source>
</evidence>
<comment type="pathway">
    <text evidence="1 12">Carbohydrate degradation; glycolysis; pyruvate from D-glyceraldehyde 3-phosphate: step 4/5.</text>
</comment>
<protein>
    <recommendedName>
        <fullName evidence="4 12">Enolase</fullName>
        <ecNumber evidence="3 12">4.2.1.11</ecNumber>
    </recommendedName>
    <alternativeName>
        <fullName evidence="12">2-phospho-D-glycerate hydro-lyase</fullName>
    </alternativeName>
    <alternativeName>
        <fullName evidence="12">2-phosphoglycerate dehydratase</fullName>
    </alternativeName>
</protein>
<dbReference type="STRING" id="470826.SAMN04488027_101259"/>
<dbReference type="SUPFAM" id="SSF51604">
    <property type="entry name" value="Enolase C-terminal domain-like"/>
    <property type="match status" value="1"/>
</dbReference>
<feature type="binding site" evidence="14">
    <location>
        <begin position="367"/>
        <end position="370"/>
    </location>
    <ligand>
        <name>substrate</name>
    </ligand>
</feature>
<feature type="binding site" evidence="12 15">
    <location>
        <position position="315"/>
    </location>
    <ligand>
        <name>Mg(2+)</name>
        <dbReference type="ChEBI" id="CHEBI:18420"/>
    </ligand>
</feature>
<comment type="cofactor">
    <cofactor evidence="15">
        <name>Mg(2+)</name>
        <dbReference type="ChEBI" id="CHEBI:18420"/>
    </cofactor>
    <text evidence="15">Mg(2+) is required for catalysis and for stabilizing the dimer.</text>
</comment>
<feature type="binding site" evidence="14">
    <location>
        <position position="288"/>
    </location>
    <ligand>
        <name>substrate</name>
    </ligand>
</feature>
<evidence type="ECO:0000256" key="6">
    <source>
        <dbReference type="ARBA" id="ARBA00022525"/>
    </source>
</evidence>
<proteinExistence type="inferred from homology"/>
<dbReference type="SFLD" id="SFLDG00178">
    <property type="entry name" value="enolase"/>
    <property type="match status" value="1"/>
</dbReference>
<dbReference type="PANTHER" id="PTHR11902:SF1">
    <property type="entry name" value="ENOLASE"/>
    <property type="match status" value="1"/>
</dbReference>
<dbReference type="Proteomes" id="UP000199296">
    <property type="component" value="Unassembled WGS sequence"/>
</dbReference>
<dbReference type="GO" id="GO:0000015">
    <property type="term" value="C:phosphopyruvate hydratase complex"/>
    <property type="evidence" value="ECO:0007669"/>
    <property type="project" value="InterPro"/>
</dbReference>
<evidence type="ECO:0000256" key="13">
    <source>
        <dbReference type="PIRSR" id="PIRSR001400-1"/>
    </source>
</evidence>
<dbReference type="InterPro" id="IPR020811">
    <property type="entry name" value="Enolase_N"/>
</dbReference>
<feature type="binding site" evidence="12">
    <location>
        <position position="162"/>
    </location>
    <ligand>
        <name>(2R)-2-phosphoglycerate</name>
        <dbReference type="ChEBI" id="CHEBI:58289"/>
    </ligand>
</feature>
<dbReference type="PIRSF" id="PIRSF001400">
    <property type="entry name" value="Enolase"/>
    <property type="match status" value="1"/>
</dbReference>
<feature type="binding site" evidence="14">
    <location>
        <position position="163"/>
    </location>
    <ligand>
        <name>substrate</name>
    </ligand>
</feature>
<dbReference type="CDD" id="cd03313">
    <property type="entry name" value="enolase"/>
    <property type="match status" value="1"/>
</dbReference>
<gene>
    <name evidence="12" type="primary">eno</name>
    <name evidence="18" type="ORF">SAMN04488027_101259</name>
</gene>
<evidence type="ECO:0000259" key="17">
    <source>
        <dbReference type="SMART" id="SM01193"/>
    </source>
</evidence>
<dbReference type="Gene3D" id="3.30.390.10">
    <property type="entry name" value="Enolase-like, N-terminal domain"/>
    <property type="match status" value="1"/>
</dbReference>
<dbReference type="Gene3D" id="3.20.20.120">
    <property type="entry name" value="Enolase-like C-terminal domain"/>
    <property type="match status" value="1"/>
</dbReference>
<evidence type="ECO:0000256" key="12">
    <source>
        <dbReference type="HAMAP-Rule" id="MF_00318"/>
    </source>
</evidence>
<keyword evidence="6 12" id="KW-0964">Secreted</keyword>
<feature type="binding site" evidence="12 15">
    <location>
        <position position="241"/>
    </location>
    <ligand>
        <name>Mg(2+)</name>
        <dbReference type="ChEBI" id="CHEBI:18420"/>
    </ligand>
</feature>
<name>A0A1G7U515_9FLAO</name>
<keyword evidence="10 12" id="KW-0456">Lyase</keyword>
<dbReference type="FunFam" id="3.20.20.120:FF:000001">
    <property type="entry name" value="Enolase"/>
    <property type="match status" value="1"/>
</dbReference>
<feature type="binding site" evidence="12">
    <location>
        <position position="369"/>
    </location>
    <ligand>
        <name>(2R)-2-phosphoglycerate</name>
        <dbReference type="ChEBI" id="CHEBI:58289"/>
    </ligand>
</feature>
<dbReference type="InterPro" id="IPR029017">
    <property type="entry name" value="Enolase-like_N"/>
</dbReference>
<feature type="binding site" evidence="14">
    <location>
        <position position="315"/>
    </location>
    <ligand>
        <name>substrate</name>
    </ligand>
</feature>
<dbReference type="SMART" id="SM01193">
    <property type="entry name" value="Enolase_N"/>
    <property type="match status" value="1"/>
</dbReference>
<keyword evidence="7 12" id="KW-0479">Metal-binding</keyword>
<evidence type="ECO:0000313" key="19">
    <source>
        <dbReference type="Proteomes" id="UP000199296"/>
    </source>
</evidence>
<keyword evidence="5 12" id="KW-0963">Cytoplasm</keyword>
<dbReference type="InterPro" id="IPR020809">
    <property type="entry name" value="Enolase_CS"/>
</dbReference>
<dbReference type="Pfam" id="PF00113">
    <property type="entry name" value="Enolase_C"/>
    <property type="match status" value="1"/>
</dbReference>
<dbReference type="Pfam" id="PF03952">
    <property type="entry name" value="Enolase_N"/>
    <property type="match status" value="1"/>
</dbReference>
<dbReference type="EC" id="4.2.1.11" evidence="3 12"/>
<comment type="function">
    <text evidence="11 12">Catalyzes the reversible conversion of 2-phosphoglycerate (2-PG) into phosphoenolpyruvate (PEP). It is essential for the degradation of carbohydrates via glycolysis.</text>
</comment>
<dbReference type="GO" id="GO:0006096">
    <property type="term" value="P:glycolytic process"/>
    <property type="evidence" value="ECO:0007669"/>
    <property type="project" value="UniProtKB-UniRule"/>
</dbReference>
<dbReference type="EMBL" id="FNCW01000001">
    <property type="protein sequence ID" value="SDG42504.1"/>
    <property type="molecule type" value="Genomic_DNA"/>
</dbReference>
<comment type="catalytic activity">
    <reaction evidence="12">
        <text>(2R)-2-phosphoglycerate = phosphoenolpyruvate + H2O</text>
        <dbReference type="Rhea" id="RHEA:10164"/>
        <dbReference type="ChEBI" id="CHEBI:15377"/>
        <dbReference type="ChEBI" id="CHEBI:58289"/>
        <dbReference type="ChEBI" id="CHEBI:58702"/>
        <dbReference type="EC" id="4.2.1.11"/>
    </reaction>
</comment>
<dbReference type="InterPro" id="IPR020810">
    <property type="entry name" value="Enolase_C"/>
</dbReference>
<dbReference type="GO" id="GO:0009986">
    <property type="term" value="C:cell surface"/>
    <property type="evidence" value="ECO:0007669"/>
    <property type="project" value="UniProtKB-SubCell"/>
</dbReference>
<evidence type="ECO:0000256" key="2">
    <source>
        <dbReference type="ARBA" id="ARBA00009604"/>
    </source>
</evidence>
<feature type="active site" description="Proton donor" evidence="12 13">
    <location>
        <position position="204"/>
    </location>
</feature>